<accession>A0A1S9M341</accession>
<name>A0A1S9M341_9MOLU</name>
<sequence length="75" mass="9008">MIWFFNKNNKVNSLNCKKCFSNQLKVENIVNKNKNVPFQFQRNRRFINFLSGLIILIIFITIVIVPISYFIYLSF</sequence>
<proteinExistence type="predicted"/>
<reference evidence="3 4" key="1">
    <citation type="submission" date="2017-02" db="EMBL/GenBank/DDBJ databases">
        <title>A draft genome of 'Candidatus Phytoplasma aurantifolia' the agent of the witches-broom disease of lime.</title>
        <authorList>
            <person name="Foissac X."/>
            <person name="Carle P."/>
        </authorList>
    </citation>
    <scope>NUCLEOTIDE SEQUENCE [LARGE SCALE GENOMIC DNA]</scope>
    <source>
        <strain evidence="3 4">WBDL</strain>
    </source>
</reference>
<dbReference type="AlphaFoldDB" id="A0A1S9M341"/>
<organism evidence="3 4">
    <name type="scientific">Candidatus Phytoplasma citri</name>
    <dbReference type="NCBI Taxonomy" id="180978"/>
    <lineage>
        <taxon>Bacteria</taxon>
        <taxon>Bacillati</taxon>
        <taxon>Mycoplasmatota</taxon>
        <taxon>Mollicutes</taxon>
        <taxon>Acholeplasmatales</taxon>
        <taxon>Acholeplasmataceae</taxon>
        <taxon>Candidatus Phytoplasma</taxon>
        <taxon>16SrII (Peanut WB group)</taxon>
    </lineage>
</organism>
<keyword evidence="1" id="KW-0812">Transmembrane</keyword>
<keyword evidence="5" id="KW-1185">Reference proteome</keyword>
<evidence type="ECO:0000313" key="3">
    <source>
        <dbReference type="EMBL" id="OOP59671.1"/>
    </source>
</evidence>
<keyword evidence="1" id="KW-0472">Membrane</keyword>
<reference evidence="2 5" key="2">
    <citation type="journal article" date="2023" name="Int. J. Syst. Evol. Microbiol.">
        <title>The observation of taxonomic boundaries for the 16SrII and 16SrXXV phytoplasmas using genome-based delimitation.</title>
        <authorList>
            <person name="Rodrigues Jardim B."/>
            <person name="Tran-Nguyen L.T.T."/>
            <person name="Gambley C."/>
            <person name="Al-Sadi A.M."/>
            <person name="Al-Subhi A.M."/>
            <person name="Foissac X."/>
            <person name="Salar P."/>
            <person name="Cai H."/>
            <person name="Yang J.Y."/>
            <person name="Davis R."/>
            <person name="Jones L."/>
            <person name="Rodoni B."/>
            <person name="Constable F.E."/>
        </authorList>
    </citation>
    <scope>NUCLEOTIDE SEQUENCE [LARGE SCALE GENOMIC DNA]</scope>
    <source>
        <strain evidence="2">BAWM-OMN-P75</strain>
    </source>
</reference>
<evidence type="ECO:0000313" key="2">
    <source>
        <dbReference type="EMBL" id="MEK0309073.1"/>
    </source>
</evidence>
<dbReference type="Proteomes" id="UP001383392">
    <property type="component" value="Unassembled WGS sequence"/>
</dbReference>
<keyword evidence="1" id="KW-1133">Transmembrane helix</keyword>
<evidence type="ECO:0000313" key="4">
    <source>
        <dbReference type="Proteomes" id="UP000189722"/>
    </source>
</evidence>
<dbReference type="Proteomes" id="UP000189722">
    <property type="component" value="Unassembled WGS sequence"/>
</dbReference>
<dbReference type="EMBL" id="JAOSJG010000007">
    <property type="protein sequence ID" value="MEK0309073.1"/>
    <property type="molecule type" value="Genomic_DNA"/>
</dbReference>
<dbReference type="EMBL" id="MWKN01000016">
    <property type="protein sequence ID" value="OOP59671.1"/>
    <property type="molecule type" value="Genomic_DNA"/>
</dbReference>
<comment type="caution">
    <text evidence="3">The sequence shown here is derived from an EMBL/GenBank/DDBJ whole genome shotgun (WGS) entry which is preliminary data.</text>
</comment>
<feature type="transmembrane region" description="Helical" evidence="1">
    <location>
        <begin position="46"/>
        <end position="72"/>
    </location>
</feature>
<evidence type="ECO:0000313" key="5">
    <source>
        <dbReference type="Proteomes" id="UP001383392"/>
    </source>
</evidence>
<dbReference type="RefSeq" id="WP_078122947.1">
    <property type="nucleotide sequence ID" value="NZ_JAOSJG010000007.1"/>
</dbReference>
<protein>
    <submittedName>
        <fullName evidence="3">Uncharacterized protein</fullName>
    </submittedName>
</protein>
<gene>
    <name evidence="3" type="ORF">B2G44_00710</name>
    <name evidence="2" type="ORF">OC712_01060</name>
</gene>
<evidence type="ECO:0000256" key="1">
    <source>
        <dbReference type="SAM" id="Phobius"/>
    </source>
</evidence>
<dbReference type="STRING" id="180978.B2G44_00710"/>